<dbReference type="AlphaFoldDB" id="A0AAE6NCV0"/>
<dbReference type="CDD" id="cd00161">
    <property type="entry name" value="beta-trefoil_Ricin-like"/>
    <property type="match status" value="1"/>
</dbReference>
<dbReference type="Proteomes" id="UP000194225">
    <property type="component" value="Unassembled WGS sequence"/>
</dbReference>
<keyword evidence="5" id="KW-1185">Reference proteome</keyword>
<dbReference type="EMBL" id="MIGA01000039">
    <property type="protein sequence ID" value="OSY41684.1"/>
    <property type="molecule type" value="Genomic_DNA"/>
</dbReference>
<sequence>MTIARQSDRPGIRVIGAVLSTLAMATSPLVAAPAQADTASDAEPFVVNLFTPDPSGTFGSFDLVRDSEYEGGTVYSLQAGDSKPEHDFTVEPGEDGKFRLKNSASGQCLAKVPQDGTYPGDLTESACGETNAEWYVQPASNSRYRIRHVEDDLCLSVPEVSRFAPGRVETCSGDNRAQIWGIGGRINRPDQLNAMATRYALKQFDEHSSVIPSATYKVDGATTATVGRIEKVSVGPPAKNGTSRDMDQSMNWTQTTGYTYTAGGSVTTTAGITVGGEKSPVSAQFSVAVQGNWSNSWSTSETDGGFVTIHIPPGEYGWIARGQLTKTVTGTWTITNDMGETWTGYGTGTVPAKDGTDGRHSSFQGCTSDVKDKYAECQQTDPGRPTN</sequence>
<dbReference type="Gene3D" id="2.80.10.50">
    <property type="match status" value="1"/>
</dbReference>
<dbReference type="EMBL" id="CP023691">
    <property type="protein sequence ID" value="QEV50504.1"/>
    <property type="molecule type" value="Genomic_DNA"/>
</dbReference>
<protein>
    <recommendedName>
        <fullName evidence="2">Ricin B lectin domain-containing protein</fullName>
    </recommendedName>
</protein>
<feature type="chain" id="PRO_5042039825" description="Ricin B lectin domain-containing protein" evidence="1">
    <location>
        <begin position="32"/>
        <end position="387"/>
    </location>
</feature>
<dbReference type="Proteomes" id="UP000325458">
    <property type="component" value="Chromosome"/>
</dbReference>
<dbReference type="RefSeq" id="WP_085926649.1">
    <property type="nucleotide sequence ID" value="NZ_BAABSS010000016.1"/>
</dbReference>
<feature type="signal peptide" evidence="1">
    <location>
        <begin position="1"/>
        <end position="31"/>
    </location>
</feature>
<organism evidence="4 6">
    <name type="scientific">Streptomyces platensis</name>
    <dbReference type="NCBI Taxonomy" id="58346"/>
    <lineage>
        <taxon>Bacteria</taxon>
        <taxon>Bacillati</taxon>
        <taxon>Actinomycetota</taxon>
        <taxon>Actinomycetes</taxon>
        <taxon>Kitasatosporales</taxon>
        <taxon>Streptomycetaceae</taxon>
        <taxon>Streptomyces</taxon>
    </lineage>
</organism>
<evidence type="ECO:0000313" key="6">
    <source>
        <dbReference type="Proteomes" id="UP000325458"/>
    </source>
</evidence>
<dbReference type="GeneID" id="90921989"/>
<evidence type="ECO:0000313" key="3">
    <source>
        <dbReference type="EMBL" id="OSY41684.1"/>
    </source>
</evidence>
<gene>
    <name evidence="3" type="ORF">BG653_05047</name>
    <name evidence="4" type="ORF">CP981_01385</name>
</gene>
<evidence type="ECO:0000313" key="5">
    <source>
        <dbReference type="Proteomes" id="UP000194225"/>
    </source>
</evidence>
<accession>A0AAE6NCV0</accession>
<dbReference type="InterPro" id="IPR035992">
    <property type="entry name" value="Ricin_B-like_lectins"/>
</dbReference>
<feature type="domain" description="Ricin B lectin" evidence="2">
    <location>
        <begin position="88"/>
        <end position="166"/>
    </location>
</feature>
<dbReference type="KEGG" id="spla:CP981_01385"/>
<reference evidence="4 6" key="2">
    <citation type="submission" date="2017-09" db="EMBL/GenBank/DDBJ databases">
        <authorList>
            <person name="Lee N."/>
            <person name="Cho B.-K."/>
        </authorList>
    </citation>
    <scope>NUCLEOTIDE SEQUENCE [LARGE SCALE GENOMIC DNA]</scope>
    <source>
        <strain evidence="4 6">ATCC 23948</strain>
    </source>
</reference>
<proteinExistence type="predicted"/>
<dbReference type="SUPFAM" id="SSF50370">
    <property type="entry name" value="Ricin B-like lectins"/>
    <property type="match status" value="1"/>
</dbReference>
<evidence type="ECO:0000256" key="1">
    <source>
        <dbReference type="SAM" id="SignalP"/>
    </source>
</evidence>
<dbReference type="InterPro" id="IPR000772">
    <property type="entry name" value="Ricin_B_lectin"/>
</dbReference>
<name>A0AAE6NCV0_STRPT</name>
<dbReference type="Pfam" id="PF14200">
    <property type="entry name" value="RicinB_lectin_2"/>
    <property type="match status" value="1"/>
</dbReference>
<dbReference type="PROSITE" id="PS50231">
    <property type="entry name" value="RICIN_B_LECTIN"/>
    <property type="match status" value="1"/>
</dbReference>
<reference evidence="3 5" key="1">
    <citation type="submission" date="2016-09" db="EMBL/GenBank/DDBJ databases">
        <title>Streptomyces platensis DSM40041, a candidate organism with high potential of specific P450 cytochromes.</title>
        <authorList>
            <person name="Grumaz C."/>
            <person name="Vainshtein Y."/>
            <person name="Kirstahler P."/>
            <person name="Sohn K."/>
        </authorList>
    </citation>
    <scope>NUCLEOTIDE SEQUENCE [LARGE SCALE GENOMIC DNA]</scope>
    <source>
        <strain evidence="3 5">DSM 40041</strain>
    </source>
</reference>
<evidence type="ECO:0000313" key="4">
    <source>
        <dbReference type="EMBL" id="QEV50504.1"/>
    </source>
</evidence>
<evidence type="ECO:0000259" key="2">
    <source>
        <dbReference type="Pfam" id="PF14200"/>
    </source>
</evidence>
<keyword evidence="1" id="KW-0732">Signal</keyword>